<organism evidence="1 2">
    <name type="scientific">Scandinavium hiltneri</name>
    <dbReference type="NCBI Taxonomy" id="2926519"/>
    <lineage>
        <taxon>Bacteria</taxon>
        <taxon>Pseudomonadati</taxon>
        <taxon>Pseudomonadota</taxon>
        <taxon>Gammaproteobacteria</taxon>
        <taxon>Enterobacterales</taxon>
        <taxon>Enterobacteriaceae</taxon>
        <taxon>Scandinavium</taxon>
    </lineage>
</organism>
<comment type="caution">
    <text evidence="1">The sequence shown here is derived from an EMBL/GenBank/DDBJ whole genome shotgun (WGS) entry which is preliminary data.</text>
</comment>
<dbReference type="EMBL" id="JALIGE010000075">
    <property type="protein sequence ID" value="MCS2162618.1"/>
    <property type="molecule type" value="Genomic_DNA"/>
</dbReference>
<reference evidence="1 2" key="1">
    <citation type="submission" date="2022-04" db="EMBL/GenBank/DDBJ databases">
        <title>Proposal of a three novel species of Scandinavium, Scandinavium hiltneri, Scandinavium manionii, Scandinavium tedordense.</title>
        <authorList>
            <person name="Maddock D.W."/>
            <person name="Brady C.L."/>
            <person name="Denman S."/>
            <person name="Arnold D."/>
        </authorList>
    </citation>
    <scope>NUCLEOTIDE SEQUENCE [LARGE SCALE GENOMIC DNA]</scope>
    <source>
        <strain evidence="1 2">H11S7</strain>
    </source>
</reference>
<evidence type="ECO:0000313" key="2">
    <source>
        <dbReference type="Proteomes" id="UP001205357"/>
    </source>
</evidence>
<accession>A0ABT2E433</accession>
<evidence type="ECO:0000313" key="1">
    <source>
        <dbReference type="EMBL" id="MCS2162618.1"/>
    </source>
</evidence>
<gene>
    <name evidence="1" type="ORF">MUU47_16125</name>
</gene>
<name>A0ABT2E433_9ENTR</name>
<proteinExistence type="predicted"/>
<dbReference type="Proteomes" id="UP001205357">
    <property type="component" value="Unassembled WGS sequence"/>
</dbReference>
<protein>
    <submittedName>
        <fullName evidence="1">Uncharacterized protein</fullName>
    </submittedName>
</protein>
<sequence length="145" mass="16438">MTTAELGQLMVLQKLTSLGARNVIVQKEGNRSFITFDAPNGKGYKVTTRTKTSGTWQTTTNYGASCTFNKDDNEFWVFVDIGQKPNIFYVTPLSWINNDIYQAHMDYLTKHGGHRAENDESTHHAISIKRVASWKDAWDKLGFSD</sequence>
<dbReference type="RefSeq" id="WP_258989157.1">
    <property type="nucleotide sequence ID" value="NZ_JALIGE010000075.1"/>
</dbReference>
<keyword evidence="2" id="KW-1185">Reference proteome</keyword>